<dbReference type="FunFam" id="3.40.350.10:FF:000001">
    <property type="entry name" value="Putative xaa-Pro aminopeptidase 1"/>
    <property type="match status" value="1"/>
</dbReference>
<dbReference type="Pfam" id="PF16189">
    <property type="entry name" value="Creatinase_N_2"/>
    <property type="match status" value="1"/>
</dbReference>
<protein>
    <submittedName>
        <fullName evidence="9">Xaa-Pro aminopeptidase 1 like protein</fullName>
    </submittedName>
</protein>
<evidence type="ECO:0000259" key="6">
    <source>
        <dbReference type="Pfam" id="PF01321"/>
    </source>
</evidence>
<evidence type="ECO:0000313" key="9">
    <source>
        <dbReference type="EMBL" id="KAF8784996.1"/>
    </source>
</evidence>
<keyword evidence="9" id="KW-0378">Hydrolase</keyword>
<gene>
    <name evidence="9" type="ORF">HNY73_010596</name>
</gene>
<dbReference type="InterPro" id="IPR036005">
    <property type="entry name" value="Creatinase/aminopeptidase-like"/>
</dbReference>
<keyword evidence="10" id="KW-1185">Reference proteome</keyword>
<dbReference type="EMBL" id="JABXBU010000030">
    <property type="protein sequence ID" value="KAF8784996.1"/>
    <property type="molecule type" value="Genomic_DNA"/>
</dbReference>
<comment type="caution">
    <text evidence="9">The sequence shown here is derived from an EMBL/GenBank/DDBJ whole genome shotgun (WGS) entry which is preliminary data.</text>
</comment>
<reference evidence="9" key="2">
    <citation type="submission" date="2020-06" db="EMBL/GenBank/DDBJ databases">
        <authorList>
            <person name="Sheffer M."/>
        </authorList>
    </citation>
    <scope>NUCLEOTIDE SEQUENCE</scope>
</reference>
<evidence type="ECO:0000259" key="5">
    <source>
        <dbReference type="Pfam" id="PF00557"/>
    </source>
</evidence>
<keyword evidence="9" id="KW-0645">Protease</keyword>
<evidence type="ECO:0000259" key="7">
    <source>
        <dbReference type="Pfam" id="PF04500"/>
    </source>
</evidence>
<feature type="domain" description="FLYWCH-type" evidence="7">
    <location>
        <begin position="5"/>
        <end position="63"/>
    </location>
</feature>
<reference evidence="9" key="1">
    <citation type="journal article" date="2020" name="bioRxiv">
        <title>Chromosome-level reference genome of the European wasp spider Argiope bruennichi: a resource for studies on range expansion and evolutionary adaptation.</title>
        <authorList>
            <person name="Sheffer M.M."/>
            <person name="Hoppe A."/>
            <person name="Krehenwinkel H."/>
            <person name="Uhl G."/>
            <person name="Kuss A.W."/>
            <person name="Jensen L."/>
            <person name="Jensen C."/>
            <person name="Gillespie R.G."/>
            <person name="Hoff K.J."/>
            <person name="Prost S."/>
        </authorList>
    </citation>
    <scope>NUCLEOTIDE SEQUENCE</scope>
</reference>
<dbReference type="InterPro" id="IPR050422">
    <property type="entry name" value="X-Pro_aminopeptidase_P"/>
</dbReference>
<sequence length="803" mass="91945">MECQYVATQRGGIALLYEGHRYNKVRDGKEGTVYWRCARDRQCPGRAVTVYSRIKKANNKHNHPPDAWRNKVDQVVSDLKLRSQEEITPLPTLFTETLKYLAVNPQMAALATMVPSLSAIKAVERTQNRGMPALVPFRELSPDEDWLLSNRNLHLQKCKLARSWHSSHKTRFLIYTIAICASTSEPLDMAMKNTGVLLKRMRALLKNTNYVSDPLQAYIIPCTDAHQSEYLAPCDRRRAFISGFTGTTGTAVITENHASLWTERRYFQQADKQLDNNWTLLKEGMPGTPTIHEWLSRVLPVGSKVGIDPLLISYEDWIDLSSKLEMSGHSLHAISQNLVDLIWDDRPPPPSNIIEPMSLVYTGRSWQEKVIDVRLIMKQKGATALIITALDEVAWLFNLRGSDFDYNPLFLAFGVVTLETVYLFVDEFKITAQVKRHFQEDCFDKIRVEIRPYQLIKEFLSWLVNQQHDKIWISRKSSYSLLRLIPEECRIESVNPVLLMKAVKHEVEIECMRRAHVKDAVAMCEFFAWLEDEVATGEVTEYLAALKIEDFRRQQEDYVGPSFEVISATGPNAALIHYHPTEETTRIISSDEFYLCDSGGQYIDGTTDVARTYFFGTPSQYEKECFTRVMKGHIAISSAVFPRHIKGQMLDTLARKSLWEVGLNYMHKTGHGVGAYLTVHEGPTEIDWKTNPDDPGLQEGMILSNEPGYYESGRFGIKIENLVLVKKADTKYNFQDCGFLTFEPLTLIPFQTKLLDTSLLTVEEMDWLDNYHQICRDVVGKALREQGRLSAFQWLMRETQPLG</sequence>
<dbReference type="InterPro" id="IPR032416">
    <property type="entry name" value="Peptidase_M24_C"/>
</dbReference>
<dbReference type="InterPro" id="IPR007588">
    <property type="entry name" value="Znf_FLYWCH"/>
</dbReference>
<evidence type="ECO:0000256" key="1">
    <source>
        <dbReference type="ARBA" id="ARBA00008766"/>
    </source>
</evidence>
<proteinExistence type="inferred from homology"/>
<dbReference type="Gene3D" id="3.90.230.10">
    <property type="entry name" value="Creatinase/methionine aminopeptidase superfamily"/>
    <property type="match status" value="1"/>
</dbReference>
<keyword evidence="3" id="KW-0863">Zinc-finger</keyword>
<dbReference type="PANTHER" id="PTHR43763">
    <property type="entry name" value="XAA-PRO AMINOPEPTIDASE 1"/>
    <property type="match status" value="1"/>
</dbReference>
<evidence type="ECO:0000256" key="2">
    <source>
        <dbReference type="ARBA" id="ARBA00022723"/>
    </source>
</evidence>
<dbReference type="Gene3D" id="3.40.350.10">
    <property type="entry name" value="Creatinase/prolidase N-terminal domain"/>
    <property type="match status" value="2"/>
</dbReference>
<dbReference type="Proteomes" id="UP000807504">
    <property type="component" value="Unassembled WGS sequence"/>
</dbReference>
<evidence type="ECO:0000259" key="8">
    <source>
        <dbReference type="Pfam" id="PF16188"/>
    </source>
</evidence>
<dbReference type="GO" id="GO:0008270">
    <property type="term" value="F:zinc ion binding"/>
    <property type="evidence" value="ECO:0007669"/>
    <property type="project" value="UniProtKB-KW"/>
</dbReference>
<dbReference type="Pfam" id="PF01321">
    <property type="entry name" value="Creatinase_N"/>
    <property type="match status" value="1"/>
</dbReference>
<dbReference type="Pfam" id="PF04500">
    <property type="entry name" value="FLYWCH"/>
    <property type="match status" value="1"/>
</dbReference>
<dbReference type="FunFam" id="3.90.230.10:FF:000004">
    <property type="entry name" value="xaa-Pro aminopeptidase 1 isoform X1"/>
    <property type="match status" value="1"/>
</dbReference>
<dbReference type="CDD" id="cd01085">
    <property type="entry name" value="APP"/>
    <property type="match status" value="1"/>
</dbReference>
<feature type="domain" description="Creatinase N-terminal" evidence="6">
    <location>
        <begin position="236"/>
        <end position="324"/>
    </location>
</feature>
<comment type="similarity">
    <text evidence="1">Belongs to the peptidase M24B family.</text>
</comment>
<dbReference type="InterPro" id="IPR033740">
    <property type="entry name" value="Pept_M24B"/>
</dbReference>
<organism evidence="9 10">
    <name type="scientific">Argiope bruennichi</name>
    <name type="common">Wasp spider</name>
    <name type="synonym">Aranea bruennichi</name>
    <dbReference type="NCBI Taxonomy" id="94029"/>
    <lineage>
        <taxon>Eukaryota</taxon>
        <taxon>Metazoa</taxon>
        <taxon>Ecdysozoa</taxon>
        <taxon>Arthropoda</taxon>
        <taxon>Chelicerata</taxon>
        <taxon>Arachnida</taxon>
        <taxon>Araneae</taxon>
        <taxon>Araneomorphae</taxon>
        <taxon>Entelegynae</taxon>
        <taxon>Araneoidea</taxon>
        <taxon>Araneidae</taxon>
        <taxon>Argiope</taxon>
    </lineage>
</organism>
<dbReference type="GO" id="GO:0070006">
    <property type="term" value="F:metalloaminopeptidase activity"/>
    <property type="evidence" value="ECO:0007669"/>
    <property type="project" value="InterPro"/>
</dbReference>
<keyword evidence="9" id="KW-0031">Aminopeptidase</keyword>
<dbReference type="PANTHER" id="PTHR43763:SF20">
    <property type="entry name" value="XAA-PRO AMINOPEPTIDASE APEPP"/>
    <property type="match status" value="1"/>
</dbReference>
<dbReference type="Gene3D" id="2.20.25.240">
    <property type="match status" value="1"/>
</dbReference>
<dbReference type="InterPro" id="IPR029149">
    <property type="entry name" value="Creatin/AminoP/Spt16_N"/>
</dbReference>
<evidence type="ECO:0000313" key="10">
    <source>
        <dbReference type="Proteomes" id="UP000807504"/>
    </source>
</evidence>
<dbReference type="AlphaFoldDB" id="A0A8T0F1H2"/>
<keyword evidence="2" id="KW-0479">Metal-binding</keyword>
<dbReference type="SUPFAM" id="SSF53092">
    <property type="entry name" value="Creatinase/prolidase N-terminal domain"/>
    <property type="match status" value="1"/>
</dbReference>
<dbReference type="InterPro" id="IPR000587">
    <property type="entry name" value="Creatinase_N"/>
</dbReference>
<feature type="domain" description="Peptidase M24" evidence="5">
    <location>
        <begin position="510"/>
        <end position="726"/>
    </location>
</feature>
<dbReference type="SUPFAM" id="SSF55920">
    <property type="entry name" value="Creatinase/aminopeptidase"/>
    <property type="match status" value="1"/>
</dbReference>
<feature type="domain" description="Peptidase M24 C-terminal" evidence="8">
    <location>
        <begin position="738"/>
        <end position="802"/>
    </location>
</feature>
<evidence type="ECO:0000256" key="4">
    <source>
        <dbReference type="ARBA" id="ARBA00022833"/>
    </source>
</evidence>
<dbReference type="Pfam" id="PF00557">
    <property type="entry name" value="Peptidase_M24"/>
    <property type="match status" value="1"/>
</dbReference>
<dbReference type="InterPro" id="IPR000994">
    <property type="entry name" value="Pept_M24"/>
</dbReference>
<accession>A0A8T0F1H2</accession>
<dbReference type="Pfam" id="PF16188">
    <property type="entry name" value="Peptidase_M24_C"/>
    <property type="match status" value="1"/>
</dbReference>
<evidence type="ECO:0000256" key="3">
    <source>
        <dbReference type="ARBA" id="ARBA00022771"/>
    </source>
</evidence>
<name>A0A8T0F1H2_ARGBR</name>
<keyword evidence="4" id="KW-0862">Zinc</keyword>